<feature type="transmembrane region" description="Helical" evidence="1">
    <location>
        <begin position="154"/>
        <end position="172"/>
    </location>
</feature>
<evidence type="ECO:0000313" key="3">
    <source>
        <dbReference type="EMBL" id="SLN65360.1"/>
    </source>
</evidence>
<accession>A0A1Y5TLZ9</accession>
<reference evidence="3 4" key="1">
    <citation type="submission" date="2017-03" db="EMBL/GenBank/DDBJ databases">
        <authorList>
            <person name="Afonso C.L."/>
            <person name="Miller P.J."/>
            <person name="Scott M.A."/>
            <person name="Spackman E."/>
            <person name="Goraichik I."/>
            <person name="Dimitrov K.M."/>
            <person name="Suarez D.L."/>
            <person name="Swayne D.E."/>
        </authorList>
    </citation>
    <scope>NUCLEOTIDE SEQUENCE [LARGE SCALE GENOMIC DNA]</scope>
    <source>
        <strain evidence="3 4">CECT 8620</strain>
    </source>
</reference>
<dbReference type="OrthoDB" id="1495425at2"/>
<proteinExistence type="predicted"/>
<feature type="transmembrane region" description="Helical" evidence="1">
    <location>
        <begin position="178"/>
        <end position="201"/>
    </location>
</feature>
<keyword evidence="1" id="KW-0812">Transmembrane</keyword>
<feature type="transmembrane region" description="Helical" evidence="1">
    <location>
        <begin position="12"/>
        <end position="33"/>
    </location>
</feature>
<dbReference type="AlphaFoldDB" id="A0A1Y5TLZ9"/>
<dbReference type="Proteomes" id="UP000193862">
    <property type="component" value="Unassembled WGS sequence"/>
</dbReference>
<dbReference type="RefSeq" id="WP_085837821.1">
    <property type="nucleotide sequence ID" value="NZ_FWFS01000012.1"/>
</dbReference>
<feature type="transmembrane region" description="Helical" evidence="1">
    <location>
        <begin position="45"/>
        <end position="63"/>
    </location>
</feature>
<organism evidence="3 4">
    <name type="scientific">Aquimixticola soesokkakensis</name>
    <dbReference type="NCBI Taxonomy" id="1519096"/>
    <lineage>
        <taxon>Bacteria</taxon>
        <taxon>Pseudomonadati</taxon>
        <taxon>Pseudomonadota</taxon>
        <taxon>Alphaproteobacteria</taxon>
        <taxon>Rhodobacterales</taxon>
        <taxon>Paracoccaceae</taxon>
        <taxon>Aquimixticola</taxon>
    </lineage>
</organism>
<dbReference type="InterPro" id="IPR025509">
    <property type="entry name" value="DUF4396"/>
</dbReference>
<protein>
    <recommendedName>
        <fullName evidence="2">DUF4396 domain-containing protein</fullName>
    </recommendedName>
</protein>
<feature type="transmembrane region" description="Helical" evidence="1">
    <location>
        <begin position="111"/>
        <end position="133"/>
    </location>
</feature>
<gene>
    <name evidence="3" type="ORF">AQS8620_03017</name>
</gene>
<dbReference type="Pfam" id="PF14342">
    <property type="entry name" value="DUF4396"/>
    <property type="match status" value="1"/>
</dbReference>
<evidence type="ECO:0000313" key="4">
    <source>
        <dbReference type="Proteomes" id="UP000193862"/>
    </source>
</evidence>
<name>A0A1Y5TLZ9_9RHOB</name>
<evidence type="ECO:0000259" key="2">
    <source>
        <dbReference type="Pfam" id="PF14342"/>
    </source>
</evidence>
<keyword evidence="1" id="KW-0472">Membrane</keyword>
<feature type="domain" description="DUF4396" evidence="2">
    <location>
        <begin position="76"/>
        <end position="207"/>
    </location>
</feature>
<keyword evidence="4" id="KW-1185">Reference proteome</keyword>
<sequence>MSVVQSFFNSPWFIGTWLVLAVICVVLVIRDLVVNNSHLMSLMKVVWTLAVAYSGPVGLLIYWRTGRKEIPDDADWRRAFRSVAHCYSGCGLGEIIGVVLVTWLFAANNYVTAGVTFGLAYAIGFALSLGPLVQEGVALRKALKDTFVAETPSILTMEVVAIAVDLTLAGKAHMGEPIFWASLVVSLTLGLFAAYPVNYWLITHGIKEGMMDPRMTHHHPAS</sequence>
<keyword evidence="1" id="KW-1133">Transmembrane helix</keyword>
<dbReference type="EMBL" id="FWFS01000012">
    <property type="protein sequence ID" value="SLN65360.1"/>
    <property type="molecule type" value="Genomic_DNA"/>
</dbReference>
<evidence type="ECO:0000256" key="1">
    <source>
        <dbReference type="SAM" id="Phobius"/>
    </source>
</evidence>
<feature type="transmembrane region" description="Helical" evidence="1">
    <location>
        <begin position="84"/>
        <end position="105"/>
    </location>
</feature>